<evidence type="ECO:0000256" key="9">
    <source>
        <dbReference type="RuleBase" id="RU363032"/>
    </source>
</evidence>
<dbReference type="CDD" id="cd06261">
    <property type="entry name" value="TM_PBP2"/>
    <property type="match status" value="1"/>
</dbReference>
<comment type="subcellular location">
    <subcellularLocation>
        <location evidence="1">Cell inner membrane</location>
        <topology evidence="1">Multi-pass membrane protein</topology>
    </subcellularLocation>
    <subcellularLocation>
        <location evidence="9">Cell membrane</location>
        <topology evidence="9">Multi-pass membrane protein</topology>
    </subcellularLocation>
</comment>
<dbReference type="InterPro" id="IPR000515">
    <property type="entry name" value="MetI-like"/>
</dbReference>
<evidence type="ECO:0000256" key="3">
    <source>
        <dbReference type="ARBA" id="ARBA00022475"/>
    </source>
</evidence>
<feature type="transmembrane region" description="Helical" evidence="9">
    <location>
        <begin position="274"/>
        <end position="300"/>
    </location>
</feature>
<accession>A0A1X0WHN9</accession>
<dbReference type="EMBL" id="MRWE01000008">
    <property type="protein sequence ID" value="ORJ26315.1"/>
    <property type="molecule type" value="Genomic_DNA"/>
</dbReference>
<dbReference type="Pfam" id="PF00528">
    <property type="entry name" value="BPD_transp_1"/>
    <property type="match status" value="1"/>
</dbReference>
<dbReference type="SUPFAM" id="SSF161098">
    <property type="entry name" value="MetI-like"/>
    <property type="match status" value="1"/>
</dbReference>
<dbReference type="Proteomes" id="UP000192536">
    <property type="component" value="Unassembled WGS sequence"/>
</dbReference>
<dbReference type="RefSeq" id="WP_017492066.1">
    <property type="nucleotide sequence ID" value="NZ_CAUQAZ010000089.1"/>
</dbReference>
<feature type="transmembrane region" description="Helical" evidence="9">
    <location>
        <begin position="102"/>
        <end position="126"/>
    </location>
</feature>
<dbReference type="PANTHER" id="PTHR43163">
    <property type="entry name" value="DIPEPTIDE TRANSPORT SYSTEM PERMEASE PROTEIN DPPB-RELATED"/>
    <property type="match status" value="1"/>
</dbReference>
<evidence type="ECO:0000256" key="4">
    <source>
        <dbReference type="ARBA" id="ARBA00022519"/>
    </source>
</evidence>
<evidence type="ECO:0000256" key="8">
    <source>
        <dbReference type="ARBA" id="ARBA00024202"/>
    </source>
</evidence>
<organism evidence="11 12">
    <name type="scientific">Rouxiella badensis</name>
    <dbReference type="NCBI Taxonomy" id="1646377"/>
    <lineage>
        <taxon>Bacteria</taxon>
        <taxon>Pseudomonadati</taxon>
        <taxon>Pseudomonadota</taxon>
        <taxon>Gammaproteobacteria</taxon>
        <taxon>Enterobacterales</taxon>
        <taxon>Yersiniaceae</taxon>
        <taxon>Rouxiella</taxon>
    </lineage>
</organism>
<evidence type="ECO:0000256" key="6">
    <source>
        <dbReference type="ARBA" id="ARBA00022989"/>
    </source>
</evidence>
<dbReference type="InterPro" id="IPR035906">
    <property type="entry name" value="MetI-like_sf"/>
</dbReference>
<evidence type="ECO:0000256" key="7">
    <source>
        <dbReference type="ARBA" id="ARBA00023136"/>
    </source>
</evidence>
<dbReference type="InterPro" id="IPR045621">
    <property type="entry name" value="BPD_transp_1_N"/>
</dbReference>
<keyword evidence="4" id="KW-0997">Cell inner membrane</keyword>
<gene>
    <name evidence="11" type="ORF">BS640_07015</name>
</gene>
<evidence type="ECO:0000313" key="12">
    <source>
        <dbReference type="Proteomes" id="UP000192536"/>
    </source>
</evidence>
<dbReference type="GeneID" id="93565446"/>
<keyword evidence="7 9" id="KW-0472">Membrane</keyword>
<keyword evidence="2 9" id="KW-0813">Transport</keyword>
<sequence length="309" mass="33588">MIWTAIQRLFTILAVLWGAATLTFIALKLIPGDPVSILSGGTSVVDDAFRAQLTHEFGLDQPLWLQYLHYCGHALLGNFGQSYQYREPVIEVILSALKQTSVLAALALLLALALAILNALATAGRWRVLRACFSGLELCLLSTPVYWLGIILLSLFSFQMHWFPVMGNDGWRSLVLPVITLSLPLAAILSQILRDGLEEALSQPFALTVRARGAGETRLRLRHGLRHAALAASTLTGTMLASVLSGSILTETVFGRAGIGKITLQAIASRDMPLVLGIVMLSALLFVIINLLVDAAYLLVDPRLRKRTP</sequence>
<keyword evidence="6 9" id="KW-1133">Transmembrane helix</keyword>
<evidence type="ECO:0000259" key="10">
    <source>
        <dbReference type="PROSITE" id="PS50928"/>
    </source>
</evidence>
<comment type="caution">
    <text evidence="11">The sequence shown here is derived from an EMBL/GenBank/DDBJ whole genome shotgun (WGS) entry which is preliminary data.</text>
</comment>
<feature type="domain" description="ABC transmembrane type-1" evidence="10">
    <location>
        <begin position="97"/>
        <end position="297"/>
    </location>
</feature>
<evidence type="ECO:0000256" key="2">
    <source>
        <dbReference type="ARBA" id="ARBA00022448"/>
    </source>
</evidence>
<evidence type="ECO:0000256" key="1">
    <source>
        <dbReference type="ARBA" id="ARBA00004429"/>
    </source>
</evidence>
<dbReference type="PROSITE" id="PS50928">
    <property type="entry name" value="ABC_TM1"/>
    <property type="match status" value="1"/>
</dbReference>
<dbReference type="GO" id="GO:0005886">
    <property type="term" value="C:plasma membrane"/>
    <property type="evidence" value="ECO:0007669"/>
    <property type="project" value="UniProtKB-SubCell"/>
</dbReference>
<evidence type="ECO:0000313" key="11">
    <source>
        <dbReference type="EMBL" id="ORJ26315.1"/>
    </source>
</evidence>
<keyword evidence="5 9" id="KW-0812">Transmembrane</keyword>
<feature type="transmembrane region" description="Helical" evidence="9">
    <location>
        <begin position="9"/>
        <end position="30"/>
    </location>
</feature>
<proteinExistence type="inferred from homology"/>
<dbReference type="Gene3D" id="1.10.3720.10">
    <property type="entry name" value="MetI-like"/>
    <property type="match status" value="1"/>
</dbReference>
<keyword evidence="12" id="KW-1185">Reference proteome</keyword>
<name>A0A1X0WHN9_9GAMM</name>
<dbReference type="Pfam" id="PF19300">
    <property type="entry name" value="BPD_transp_1_N"/>
    <property type="match status" value="1"/>
</dbReference>
<reference evidence="11 12" key="1">
    <citation type="journal article" date="2017" name="Int. J. Syst. Evol. Microbiol.">
        <title>Rouxiella badensis sp. nov. and Rouxiella silvae sp. nov. isolated from peat bog soil in Germany and emendation of the genus description.</title>
        <authorList>
            <person name="Le Fleche-Mateos A."/>
            <person name="Kugler J.H."/>
            <person name="Hansen S.H."/>
            <person name="Syldatk C."/>
            <person name="Hausmann R."/>
            <person name="Lomprez F."/>
            <person name="Vandenbogaert M."/>
            <person name="Manuguerra J.C."/>
            <person name="Grimont P.A."/>
        </authorList>
    </citation>
    <scope>NUCLEOTIDE SEQUENCE [LARGE SCALE GENOMIC DNA]</scope>
    <source>
        <strain evidence="11 12">DSM 100043</strain>
    </source>
</reference>
<feature type="transmembrane region" description="Helical" evidence="9">
    <location>
        <begin position="138"/>
        <end position="162"/>
    </location>
</feature>
<comment type="similarity">
    <text evidence="8">Belongs to the binding-protein-dependent transport system permease family. OppBC subfamily.</text>
</comment>
<dbReference type="GO" id="GO:0071916">
    <property type="term" value="F:dipeptide transmembrane transporter activity"/>
    <property type="evidence" value="ECO:0007669"/>
    <property type="project" value="TreeGrafter"/>
</dbReference>
<dbReference type="AlphaFoldDB" id="A0A1X0WHN9"/>
<protein>
    <submittedName>
        <fullName evidence="11">ABC transporter permease</fullName>
    </submittedName>
</protein>
<dbReference type="STRING" id="1646377.BS640_07015"/>
<keyword evidence="3" id="KW-1003">Cell membrane</keyword>
<evidence type="ECO:0000256" key="5">
    <source>
        <dbReference type="ARBA" id="ARBA00022692"/>
    </source>
</evidence>
<feature type="transmembrane region" description="Helical" evidence="9">
    <location>
        <begin position="228"/>
        <end position="254"/>
    </location>
</feature>
<dbReference type="PANTHER" id="PTHR43163:SF6">
    <property type="entry name" value="DIPEPTIDE TRANSPORT SYSTEM PERMEASE PROTEIN DPPB-RELATED"/>
    <property type="match status" value="1"/>
</dbReference>
<feature type="transmembrane region" description="Helical" evidence="9">
    <location>
        <begin position="174"/>
        <end position="193"/>
    </location>
</feature>